<dbReference type="InterPro" id="IPR032376">
    <property type="entry name" value="DOCK_N"/>
</dbReference>
<dbReference type="Proteomes" id="UP000314986">
    <property type="component" value="Unassembled WGS sequence"/>
</dbReference>
<dbReference type="InterPro" id="IPR026791">
    <property type="entry name" value="DOCK"/>
</dbReference>
<dbReference type="InterPro" id="IPR027007">
    <property type="entry name" value="C2_DOCK-type_domain"/>
</dbReference>
<protein>
    <submittedName>
        <fullName evidence="5">Dedicator of cytokinesis protein 2-like</fullName>
    </submittedName>
</protein>
<dbReference type="FunFam" id="1.20.1270.350:FF:000001">
    <property type="entry name" value="dedicator of cytokinesis protein 4"/>
    <property type="match status" value="1"/>
</dbReference>
<reference evidence="6" key="3">
    <citation type="journal article" date="2014" name="Nature">
        <title>Elephant shark genome provides unique insights into gnathostome evolution.</title>
        <authorList>
            <consortium name="International Elephant Shark Genome Sequencing Consortium"/>
            <person name="Venkatesh B."/>
            <person name="Lee A.P."/>
            <person name="Ravi V."/>
            <person name="Maurya A.K."/>
            <person name="Lian M.M."/>
            <person name="Swann J.B."/>
            <person name="Ohta Y."/>
            <person name="Flajnik M.F."/>
            <person name="Sutoh Y."/>
            <person name="Kasahara M."/>
            <person name="Hoon S."/>
            <person name="Gangu V."/>
            <person name="Roy S.W."/>
            <person name="Irimia M."/>
            <person name="Korzh V."/>
            <person name="Kondrychyn I."/>
            <person name="Lim Z.W."/>
            <person name="Tay B.H."/>
            <person name="Tohari S."/>
            <person name="Kong K.W."/>
            <person name="Ho S."/>
            <person name="Lorente-Galdos B."/>
            <person name="Quilez J."/>
            <person name="Marques-Bonet T."/>
            <person name="Raney B.J."/>
            <person name="Ingham P.W."/>
            <person name="Tay A."/>
            <person name="Hillier L.W."/>
            <person name="Minx P."/>
            <person name="Boehm T."/>
            <person name="Wilson R.K."/>
            <person name="Brenner S."/>
            <person name="Warren W.C."/>
        </authorList>
    </citation>
    <scope>NUCLEOTIDE SEQUENCE [LARGE SCALE GENOMIC DNA]</scope>
</reference>
<reference evidence="6" key="1">
    <citation type="journal article" date="2006" name="Science">
        <title>Ancient noncoding elements conserved in the human genome.</title>
        <authorList>
            <person name="Venkatesh B."/>
            <person name="Kirkness E.F."/>
            <person name="Loh Y.H."/>
            <person name="Halpern A.L."/>
            <person name="Lee A.P."/>
            <person name="Johnson J."/>
            <person name="Dandona N."/>
            <person name="Viswanathan L.D."/>
            <person name="Tay A."/>
            <person name="Venter J.C."/>
            <person name="Strausberg R.L."/>
            <person name="Brenner S."/>
        </authorList>
    </citation>
    <scope>NUCLEOTIDE SEQUENCE [LARGE SCALE GENOMIC DNA]</scope>
</reference>
<dbReference type="GO" id="GO:0016477">
    <property type="term" value="P:cell migration"/>
    <property type="evidence" value="ECO:0007669"/>
    <property type="project" value="TreeGrafter"/>
</dbReference>
<dbReference type="Gene3D" id="2.60.40.150">
    <property type="entry name" value="C2 domain"/>
    <property type="match status" value="1"/>
</dbReference>
<dbReference type="InterPro" id="IPR042455">
    <property type="entry name" value="DOCK_N_sub1"/>
</dbReference>
<dbReference type="GO" id="GO:0005737">
    <property type="term" value="C:cytoplasm"/>
    <property type="evidence" value="ECO:0007669"/>
    <property type="project" value="UniProtKB-SubCell"/>
</dbReference>
<reference evidence="6" key="2">
    <citation type="journal article" date="2007" name="PLoS Biol.">
        <title>Survey sequencing and comparative analysis of the elephant shark (Callorhinchus milii) genome.</title>
        <authorList>
            <person name="Venkatesh B."/>
            <person name="Kirkness E.F."/>
            <person name="Loh Y.H."/>
            <person name="Halpern A.L."/>
            <person name="Lee A.P."/>
            <person name="Johnson J."/>
            <person name="Dandona N."/>
            <person name="Viswanathan L.D."/>
            <person name="Tay A."/>
            <person name="Venter J.C."/>
            <person name="Strausberg R.L."/>
            <person name="Brenner S."/>
        </authorList>
    </citation>
    <scope>NUCLEOTIDE SEQUENCE [LARGE SCALE GENOMIC DNA]</scope>
</reference>
<dbReference type="GO" id="GO:0005085">
    <property type="term" value="F:guanyl-nucleotide exchange factor activity"/>
    <property type="evidence" value="ECO:0007669"/>
    <property type="project" value="InterPro"/>
</dbReference>
<dbReference type="Gene3D" id="1.20.1270.350">
    <property type="entry name" value="Dedicator of cytokinesis N-terminal subdomain"/>
    <property type="match status" value="1"/>
</dbReference>
<dbReference type="PROSITE" id="PS51650">
    <property type="entry name" value="C2_DOCK"/>
    <property type="match status" value="1"/>
</dbReference>
<evidence type="ECO:0000256" key="2">
    <source>
        <dbReference type="ARBA" id="ARBA00022490"/>
    </source>
</evidence>
<reference evidence="5" key="4">
    <citation type="submission" date="2025-08" db="UniProtKB">
        <authorList>
            <consortium name="Ensembl"/>
        </authorList>
    </citation>
    <scope>IDENTIFICATION</scope>
</reference>
<accession>A0A4W3GFE8</accession>
<evidence type="ECO:0000256" key="3">
    <source>
        <dbReference type="PROSITE-ProRule" id="PRU00983"/>
    </source>
</evidence>
<dbReference type="GO" id="GO:0005886">
    <property type="term" value="C:plasma membrane"/>
    <property type="evidence" value="ECO:0007669"/>
    <property type="project" value="TreeGrafter"/>
</dbReference>
<dbReference type="Pfam" id="PF14429">
    <property type="entry name" value="DOCK-C2"/>
    <property type="match status" value="1"/>
</dbReference>
<name>A0A4W3GFE8_CALMI</name>
<sequence>RQLQDLPQTIHWEHPGLDYIDTGFHSFQRNQETIVSLEMPLVQEITTTLREWFNIWKQLYASGQTEKFRQVTSMMYDLMERRSQLLSGTLPHDELKDLKQEVTMKIDFGNKMLELCLVVRDENGNILDPDKTSVISLFEAHRKATHDITELIREETFQNQSEYSRLSRLASAPTHSLFIWVRNFVCKIGEEAELFMALYDQHEQKIISENYLFRWASTGLPKEIDMLHNLKVVFTDLGNKDLNREKICLVCQIVRVGRMDLKEANVKKLTQGLRRPLGVSAMDITDILKGKAESDEDKHHFIPFQHVIVYINLFFLPLPHRTLTPPPTTTTTLTTPKTHVHTHTTHTGLWVSMKLLSGDLKQIRKDHPHLVDRNTVVARKMGFPEIIMPGDVRNDIYVTLVQGEFDKQNKTTQKNVEVTMCVCDEYGSVIPNAICQGAGDRPVTRYQSVVYYQLRQQRWMETVKVAIPIEDVHKTHLRFTFKHRSSGDSKDKSEKIFAMAYVKLMKLDGTTLRDGEHDLILYKVQRVNNCVSAWLSGSTPPPSSAVALLSLRFELAYSKMTFQCSARVCCNVGDAVLDLLGLLKWRSNVGFLNENLRKLMKVDGGEIVKFLQDTLDAMFSIMMEFSDIDTYDKLVFDALIFVIGLIADRKFQHFNAVLEAYIKQHFSATLAYKKLLSVLTGYVHTASQGLECEPLKRVFKVLEYVFKFIVRSRCLFSQLYEGKEKAEFEASLQRLFEMFNALMKSRLENNMLVMQVNTPQQRCSARVWTDPPLPLSPTAECRAILLPMMTTMLKELIERSEEEQDSIELLSNLLEVLYRPNGNTYENIQDIMDKLLRTVNRMVIILGRDHQLISSYVACMTAILSQMDHSHYSNYINSFQTRQDLMDFLMETFIMFKDLIGKNVYPVDWLVMSMVQNRSVTELSPSFILISLYLFGAKPSHNP</sequence>
<dbReference type="GeneTree" id="ENSGT00940000154903"/>
<dbReference type="GO" id="GO:0007264">
    <property type="term" value="P:small GTPase-mediated signal transduction"/>
    <property type="evidence" value="ECO:0007669"/>
    <property type="project" value="InterPro"/>
</dbReference>
<organism evidence="5 6">
    <name type="scientific">Callorhinchus milii</name>
    <name type="common">Ghost shark</name>
    <dbReference type="NCBI Taxonomy" id="7868"/>
    <lineage>
        <taxon>Eukaryota</taxon>
        <taxon>Metazoa</taxon>
        <taxon>Chordata</taxon>
        <taxon>Craniata</taxon>
        <taxon>Vertebrata</taxon>
        <taxon>Chondrichthyes</taxon>
        <taxon>Holocephali</taxon>
        <taxon>Chimaeriformes</taxon>
        <taxon>Callorhinchidae</taxon>
        <taxon>Callorhinchus</taxon>
    </lineage>
</organism>
<evidence type="ECO:0000313" key="6">
    <source>
        <dbReference type="Proteomes" id="UP000314986"/>
    </source>
</evidence>
<reference evidence="5" key="5">
    <citation type="submission" date="2025-09" db="UniProtKB">
        <authorList>
            <consortium name="Ensembl"/>
        </authorList>
    </citation>
    <scope>IDENTIFICATION</scope>
</reference>
<feature type="domain" description="C2 DOCK-type" evidence="4">
    <location>
        <begin position="393"/>
        <end position="569"/>
    </location>
</feature>
<comment type="subcellular location">
    <subcellularLocation>
        <location evidence="1">Cytoplasm</location>
    </subcellularLocation>
</comment>
<dbReference type="InterPro" id="IPR056372">
    <property type="entry name" value="TPR_DOCK"/>
</dbReference>
<keyword evidence="6" id="KW-1185">Reference proteome</keyword>
<dbReference type="PANTHER" id="PTHR45653:SF6">
    <property type="entry name" value="DEDICATOR OF CYTOKINESIS PROTEIN 2"/>
    <property type="match status" value="1"/>
</dbReference>
<dbReference type="Pfam" id="PF23554">
    <property type="entry name" value="TPR_DOCK"/>
    <property type="match status" value="2"/>
</dbReference>
<dbReference type="Pfam" id="PF16172">
    <property type="entry name" value="DOCK_N"/>
    <property type="match status" value="1"/>
</dbReference>
<dbReference type="AlphaFoldDB" id="A0A4W3GFE8"/>
<keyword evidence="2" id="KW-0963">Cytoplasm</keyword>
<dbReference type="InterPro" id="IPR035892">
    <property type="entry name" value="C2_domain_sf"/>
</dbReference>
<evidence type="ECO:0000256" key="1">
    <source>
        <dbReference type="ARBA" id="ARBA00004496"/>
    </source>
</evidence>
<dbReference type="PANTHER" id="PTHR45653">
    <property type="entry name" value="DEDICATOR OF CYTOKINESIS"/>
    <property type="match status" value="1"/>
</dbReference>
<dbReference type="GO" id="GO:0007520">
    <property type="term" value="P:myoblast fusion"/>
    <property type="evidence" value="ECO:0007669"/>
    <property type="project" value="TreeGrafter"/>
</dbReference>
<comment type="similarity">
    <text evidence="3">Belongs to the DOCK family.</text>
</comment>
<proteinExistence type="inferred from homology"/>
<dbReference type="GO" id="GO:0031267">
    <property type="term" value="F:small GTPase binding"/>
    <property type="evidence" value="ECO:0007669"/>
    <property type="project" value="TreeGrafter"/>
</dbReference>
<dbReference type="Ensembl" id="ENSCMIT00000002175.1">
    <property type="protein sequence ID" value="ENSCMIP00000002096.1"/>
    <property type="gene ID" value="ENSCMIG00000001137.1"/>
</dbReference>
<evidence type="ECO:0000259" key="4">
    <source>
        <dbReference type="PROSITE" id="PS51650"/>
    </source>
</evidence>
<evidence type="ECO:0000313" key="5">
    <source>
        <dbReference type="Ensembl" id="ENSCMIP00000002096.1"/>
    </source>
</evidence>